<protein>
    <submittedName>
        <fullName evidence="2">Uncharacterized protein</fullName>
    </submittedName>
</protein>
<sequence>MCDVSFSMRGRPDVGPGESPKSVPPIKRKDTTWYLCVLFLKRWLLCLTRSGPVTKRTRRAPLASVYLLAVSSISCSSLQKRRRRPGLAESNVVAS</sequence>
<dbReference type="AlphaFoldDB" id="A0A2T4AFT0"/>
<accession>A0A2T4AFT0</accession>
<dbReference type="GeneID" id="36623520"/>
<keyword evidence="3" id="KW-1185">Reference proteome</keyword>
<evidence type="ECO:0000256" key="1">
    <source>
        <dbReference type="SAM" id="MobiDB-lite"/>
    </source>
</evidence>
<name>A0A2T4AFT0_TRIHA</name>
<gene>
    <name evidence="2" type="ORF">M431DRAFT_413061</name>
</gene>
<proteinExistence type="predicted"/>
<evidence type="ECO:0000313" key="2">
    <source>
        <dbReference type="EMBL" id="PTB55941.1"/>
    </source>
</evidence>
<dbReference type="RefSeq" id="XP_024775618.1">
    <property type="nucleotide sequence ID" value="XM_024914954.1"/>
</dbReference>
<dbReference type="Proteomes" id="UP000241690">
    <property type="component" value="Unassembled WGS sequence"/>
</dbReference>
<feature type="region of interest" description="Disordered" evidence="1">
    <location>
        <begin position="1"/>
        <end position="24"/>
    </location>
</feature>
<dbReference type="EMBL" id="KZ679679">
    <property type="protein sequence ID" value="PTB55941.1"/>
    <property type="molecule type" value="Genomic_DNA"/>
</dbReference>
<reference evidence="2 3" key="1">
    <citation type="submission" date="2016-07" db="EMBL/GenBank/DDBJ databases">
        <title>Multiple horizontal gene transfer events from other fungi enriched the ability of initially mycotrophic Trichoderma (Ascomycota) to feed on dead plant biomass.</title>
        <authorList>
            <consortium name="DOE Joint Genome Institute"/>
            <person name="Aerts A."/>
            <person name="Atanasova L."/>
            <person name="Chenthamara K."/>
            <person name="Zhang J."/>
            <person name="Grujic M."/>
            <person name="Henrissat B."/>
            <person name="Kuo A."/>
            <person name="Salamov A."/>
            <person name="Lipzen A."/>
            <person name="Labutti K."/>
            <person name="Barry K."/>
            <person name="Miao Y."/>
            <person name="Rahimi M.J."/>
            <person name="Shen Q."/>
            <person name="Grigoriev I.V."/>
            <person name="Kubicek C.P."/>
            <person name="Druzhinina I.S."/>
        </authorList>
    </citation>
    <scope>NUCLEOTIDE SEQUENCE [LARGE SCALE GENOMIC DNA]</scope>
    <source>
        <strain evidence="2 3">CBS 226.95</strain>
    </source>
</reference>
<organism evidence="2 3">
    <name type="scientific">Trichoderma harzianum CBS 226.95</name>
    <dbReference type="NCBI Taxonomy" id="983964"/>
    <lineage>
        <taxon>Eukaryota</taxon>
        <taxon>Fungi</taxon>
        <taxon>Dikarya</taxon>
        <taxon>Ascomycota</taxon>
        <taxon>Pezizomycotina</taxon>
        <taxon>Sordariomycetes</taxon>
        <taxon>Hypocreomycetidae</taxon>
        <taxon>Hypocreales</taxon>
        <taxon>Hypocreaceae</taxon>
        <taxon>Trichoderma</taxon>
    </lineage>
</organism>
<evidence type="ECO:0000313" key="3">
    <source>
        <dbReference type="Proteomes" id="UP000241690"/>
    </source>
</evidence>